<organism evidence="1 2">
    <name type="scientific">Aeribacillus pallidus</name>
    <dbReference type="NCBI Taxonomy" id="33936"/>
    <lineage>
        <taxon>Bacteria</taxon>
        <taxon>Bacillati</taxon>
        <taxon>Bacillota</taxon>
        <taxon>Bacilli</taxon>
        <taxon>Bacillales</taxon>
        <taxon>Bacillaceae</taxon>
        <taxon>Aeribacillus</taxon>
    </lineage>
</organism>
<dbReference type="Proteomes" id="UP000214606">
    <property type="component" value="Chromosome"/>
</dbReference>
<accession>A0A223E6R9</accession>
<dbReference type="KEGG" id="apak:AP3564_12270"/>
<reference evidence="1 2" key="1">
    <citation type="submission" date="2016-10" db="EMBL/GenBank/DDBJ databases">
        <title>The whole genome sequencing and assembly of Aeribacillus pallidus KCTC3564 strain.</title>
        <authorList>
            <person name="Lee Y.-J."/>
            <person name="Park M.-K."/>
            <person name="Yi H."/>
            <person name="Bahn Y.-S."/>
            <person name="Kim J.F."/>
            <person name="Lee D.-W."/>
        </authorList>
    </citation>
    <scope>NUCLEOTIDE SEQUENCE [LARGE SCALE GENOMIC DNA]</scope>
    <source>
        <strain evidence="1 2">KCTC3564</strain>
    </source>
</reference>
<dbReference type="AlphaFoldDB" id="A0A223E6R9"/>
<gene>
    <name evidence="1" type="ORF">AP3564_12270</name>
</gene>
<sequence>MGGTPNGLKQFFAQGRTTIKKHVFPNCLRPSSIMEGEMDFHAWVGSKIYSWMFFDIIRQHFSCNFDMIFYRCFVLY</sequence>
<protein>
    <submittedName>
        <fullName evidence="1">Uncharacterized protein</fullName>
    </submittedName>
</protein>
<evidence type="ECO:0000313" key="1">
    <source>
        <dbReference type="EMBL" id="ASS90891.1"/>
    </source>
</evidence>
<evidence type="ECO:0000313" key="2">
    <source>
        <dbReference type="Proteomes" id="UP000214606"/>
    </source>
</evidence>
<name>A0A223E6R9_9BACI</name>
<proteinExistence type="predicted"/>
<dbReference type="EMBL" id="CP017703">
    <property type="protein sequence ID" value="ASS90891.1"/>
    <property type="molecule type" value="Genomic_DNA"/>
</dbReference>